<protein>
    <submittedName>
        <fullName evidence="1 2">Uncharacterized protein</fullName>
    </submittedName>
</protein>
<dbReference type="EnsemblPlants" id="KRG94393">
    <property type="protein sequence ID" value="KRG94393"/>
    <property type="gene ID" value="GLYMA_19G081800"/>
</dbReference>
<dbReference type="Gramene" id="KRG94393">
    <property type="protein sequence ID" value="KRG94393"/>
    <property type="gene ID" value="GLYMA_19G081800"/>
</dbReference>
<proteinExistence type="predicted"/>
<name>A0A0R0EJG8_SOYBN</name>
<accession>A0A0R0EJG8</accession>
<dbReference type="EMBL" id="CM000852">
    <property type="protein sequence ID" value="KRG94393.1"/>
    <property type="molecule type" value="Genomic_DNA"/>
</dbReference>
<keyword evidence="3" id="KW-1185">Reference proteome</keyword>
<reference evidence="1 2" key="1">
    <citation type="journal article" date="2010" name="Nature">
        <title>Genome sequence of the palaeopolyploid soybean.</title>
        <authorList>
            <person name="Schmutz J."/>
            <person name="Cannon S.B."/>
            <person name="Schlueter J."/>
            <person name="Ma J."/>
            <person name="Mitros T."/>
            <person name="Nelson W."/>
            <person name="Hyten D.L."/>
            <person name="Song Q."/>
            <person name="Thelen J.J."/>
            <person name="Cheng J."/>
            <person name="Xu D."/>
            <person name="Hellsten U."/>
            <person name="May G.D."/>
            <person name="Yu Y."/>
            <person name="Sakurai T."/>
            <person name="Umezawa T."/>
            <person name="Bhattacharyya M.K."/>
            <person name="Sandhu D."/>
            <person name="Valliyodan B."/>
            <person name="Lindquist E."/>
            <person name="Peto M."/>
            <person name="Grant D."/>
            <person name="Shu S."/>
            <person name="Goodstein D."/>
            <person name="Barry K."/>
            <person name="Futrell-Griggs M."/>
            <person name="Abernathy B."/>
            <person name="Du J."/>
            <person name="Tian Z."/>
            <person name="Zhu L."/>
            <person name="Gill N."/>
            <person name="Joshi T."/>
            <person name="Libault M."/>
            <person name="Sethuraman A."/>
            <person name="Zhang X.-C."/>
            <person name="Shinozaki K."/>
            <person name="Nguyen H.T."/>
            <person name="Wing R.A."/>
            <person name="Cregan P."/>
            <person name="Specht J."/>
            <person name="Grimwood J."/>
            <person name="Rokhsar D."/>
            <person name="Stacey G."/>
            <person name="Shoemaker R.C."/>
            <person name="Jackson S.A."/>
        </authorList>
    </citation>
    <scope>NUCLEOTIDE SEQUENCE [LARGE SCALE GENOMIC DNA]</scope>
    <source>
        <strain evidence="2">cv. Williams 82</strain>
        <tissue evidence="1">Callus</tissue>
    </source>
</reference>
<dbReference type="STRING" id="3847.A0A0R0EJG8"/>
<evidence type="ECO:0000313" key="2">
    <source>
        <dbReference type="EnsemblPlants" id="KRG94393"/>
    </source>
</evidence>
<dbReference type="OMA" id="ASPENCC"/>
<sequence length="50" mass="5466">MSELWSLVCQGVPDATGICSTLWKLLLGYLLPNCGLWSTELAKKLAITVQ</sequence>
<dbReference type="InParanoid" id="A0A0R0EJG8"/>
<reference evidence="1" key="3">
    <citation type="submission" date="2018-07" db="EMBL/GenBank/DDBJ databases">
        <title>WGS assembly of Glycine max.</title>
        <authorList>
            <person name="Schmutz J."/>
            <person name="Cannon S."/>
            <person name="Schlueter J."/>
            <person name="Ma J."/>
            <person name="Mitros T."/>
            <person name="Nelson W."/>
            <person name="Hyten D."/>
            <person name="Song Q."/>
            <person name="Thelen J."/>
            <person name="Cheng J."/>
            <person name="Xu D."/>
            <person name="Hellsten U."/>
            <person name="May G."/>
            <person name="Yu Y."/>
            <person name="Sakurai T."/>
            <person name="Umezawa T."/>
            <person name="Bhattacharyya M."/>
            <person name="Sandhu D."/>
            <person name="Valliyodan B."/>
            <person name="Lindquist E."/>
            <person name="Peto M."/>
            <person name="Grant D."/>
            <person name="Shu S."/>
            <person name="Goodstein D."/>
            <person name="Barry K."/>
            <person name="Futrell-Griggs M."/>
            <person name="Abernathy B."/>
            <person name="Du J."/>
            <person name="Tian Z."/>
            <person name="Zhu L."/>
            <person name="Gill N."/>
            <person name="Joshi T."/>
            <person name="Libault M."/>
            <person name="Sethuraman A."/>
            <person name="Zhang X."/>
            <person name="Shinozaki K."/>
            <person name="Nguyen H."/>
            <person name="Wing R."/>
            <person name="Cregan P."/>
            <person name="Specht J."/>
            <person name="Grimwood J."/>
            <person name="Rokhsar D."/>
            <person name="Stacey G."/>
            <person name="Shoemaker R."/>
            <person name="Jackson S."/>
        </authorList>
    </citation>
    <scope>NUCLEOTIDE SEQUENCE</scope>
    <source>
        <tissue evidence="1">Callus</tissue>
    </source>
</reference>
<dbReference type="Proteomes" id="UP000008827">
    <property type="component" value="Chromosome 19"/>
</dbReference>
<gene>
    <name evidence="1" type="ORF">GLYMA_19G081800</name>
</gene>
<evidence type="ECO:0000313" key="3">
    <source>
        <dbReference type="Proteomes" id="UP000008827"/>
    </source>
</evidence>
<organism evidence="1">
    <name type="scientific">Glycine max</name>
    <name type="common">Soybean</name>
    <name type="synonym">Glycine hispida</name>
    <dbReference type="NCBI Taxonomy" id="3847"/>
    <lineage>
        <taxon>Eukaryota</taxon>
        <taxon>Viridiplantae</taxon>
        <taxon>Streptophyta</taxon>
        <taxon>Embryophyta</taxon>
        <taxon>Tracheophyta</taxon>
        <taxon>Spermatophyta</taxon>
        <taxon>Magnoliopsida</taxon>
        <taxon>eudicotyledons</taxon>
        <taxon>Gunneridae</taxon>
        <taxon>Pentapetalae</taxon>
        <taxon>rosids</taxon>
        <taxon>fabids</taxon>
        <taxon>Fabales</taxon>
        <taxon>Fabaceae</taxon>
        <taxon>Papilionoideae</taxon>
        <taxon>50 kb inversion clade</taxon>
        <taxon>NPAAA clade</taxon>
        <taxon>indigoferoid/millettioid clade</taxon>
        <taxon>Phaseoleae</taxon>
        <taxon>Glycine</taxon>
        <taxon>Glycine subgen. Soja</taxon>
    </lineage>
</organism>
<dbReference type="AlphaFoldDB" id="A0A0R0EJG8"/>
<evidence type="ECO:0000313" key="1">
    <source>
        <dbReference type="EMBL" id="KRG94393.1"/>
    </source>
</evidence>
<dbReference type="SMR" id="A0A0R0EJG8"/>
<reference evidence="2" key="2">
    <citation type="submission" date="2018-02" db="UniProtKB">
        <authorList>
            <consortium name="EnsemblPlants"/>
        </authorList>
    </citation>
    <scope>IDENTIFICATION</scope>
    <source>
        <strain evidence="2">Williams 82</strain>
    </source>
</reference>